<evidence type="ECO:0000313" key="2">
    <source>
        <dbReference type="Proteomes" id="UP000007800"/>
    </source>
</evidence>
<keyword evidence="2" id="KW-1185">Reference proteome</keyword>
<dbReference type="GeneID" id="9056150"/>
<accession>C5L9F2</accession>
<protein>
    <submittedName>
        <fullName evidence="1">Uncharacterized protein</fullName>
    </submittedName>
</protein>
<name>C5L9F2_PERM5</name>
<reference evidence="1 2" key="1">
    <citation type="submission" date="2008-07" db="EMBL/GenBank/DDBJ databases">
        <authorList>
            <person name="El-Sayed N."/>
            <person name="Caler E."/>
            <person name="Inman J."/>
            <person name="Amedeo P."/>
            <person name="Hass B."/>
            <person name="Wortman J."/>
        </authorList>
    </citation>
    <scope>NUCLEOTIDE SEQUENCE [LARGE SCALE GENOMIC DNA]</scope>
    <source>
        <strain evidence="2">ATCC 50983 / TXsc</strain>
    </source>
</reference>
<organism evidence="2">
    <name type="scientific">Perkinsus marinus (strain ATCC 50983 / TXsc)</name>
    <dbReference type="NCBI Taxonomy" id="423536"/>
    <lineage>
        <taxon>Eukaryota</taxon>
        <taxon>Sar</taxon>
        <taxon>Alveolata</taxon>
        <taxon>Perkinsozoa</taxon>
        <taxon>Perkinsea</taxon>
        <taxon>Perkinsida</taxon>
        <taxon>Perkinsidae</taxon>
        <taxon>Perkinsus</taxon>
    </lineage>
</organism>
<dbReference type="InParanoid" id="C5L9F2"/>
<dbReference type="EMBL" id="GG680451">
    <property type="protein sequence ID" value="EER06633.1"/>
    <property type="molecule type" value="Genomic_DNA"/>
</dbReference>
<sequence length="101" mass="11902">RLRNDDGVDTTTSFEFFRHEVFEKALDTCAESLQTRFFAIKEIESRFSVLRRFWDLEEQELRDCAYRLSETYATDGINTAELGTELLVAHECISFESKENY</sequence>
<dbReference type="AlphaFoldDB" id="C5L9F2"/>
<dbReference type="OrthoDB" id="1750591at2759"/>
<evidence type="ECO:0000313" key="1">
    <source>
        <dbReference type="EMBL" id="EER06633.1"/>
    </source>
</evidence>
<feature type="non-terminal residue" evidence="1">
    <location>
        <position position="1"/>
    </location>
</feature>
<dbReference type="Proteomes" id="UP000007800">
    <property type="component" value="Unassembled WGS sequence"/>
</dbReference>
<dbReference type="RefSeq" id="XP_002774817.1">
    <property type="nucleotide sequence ID" value="XM_002774771.1"/>
</dbReference>
<gene>
    <name evidence="1" type="ORF">Pmar_PMAR024194</name>
</gene>
<proteinExistence type="predicted"/>